<dbReference type="Proteomes" id="UP001379949">
    <property type="component" value="Unassembled WGS sequence"/>
</dbReference>
<dbReference type="RefSeq" id="WP_341567918.1">
    <property type="nucleotide sequence ID" value="NZ_JBAKAR010000015.1"/>
</dbReference>
<accession>A0ABU9G859</accession>
<protein>
    <submittedName>
        <fullName evidence="1">Uncharacterized protein</fullName>
    </submittedName>
</protein>
<keyword evidence="2" id="KW-1185">Reference proteome</keyword>
<evidence type="ECO:0000313" key="2">
    <source>
        <dbReference type="Proteomes" id="UP001379949"/>
    </source>
</evidence>
<evidence type="ECO:0000313" key="1">
    <source>
        <dbReference type="EMBL" id="MEL0614465.1"/>
    </source>
</evidence>
<dbReference type="EMBL" id="JBAKAR010000015">
    <property type="protein sequence ID" value="MEL0614465.1"/>
    <property type="molecule type" value="Genomic_DNA"/>
</dbReference>
<organism evidence="1 2">
    <name type="scientific">Marinomonas arenicola</name>
    <dbReference type="NCBI Taxonomy" id="569601"/>
    <lineage>
        <taxon>Bacteria</taxon>
        <taxon>Pseudomonadati</taxon>
        <taxon>Pseudomonadota</taxon>
        <taxon>Gammaproteobacteria</taxon>
        <taxon>Oceanospirillales</taxon>
        <taxon>Oceanospirillaceae</taxon>
        <taxon>Marinomonas</taxon>
    </lineage>
</organism>
<name>A0ABU9G859_9GAMM</name>
<comment type="caution">
    <text evidence="1">The sequence shown here is derived from an EMBL/GenBank/DDBJ whole genome shotgun (WGS) entry which is preliminary data.</text>
</comment>
<sequence length="99" mass="11781">MILFYRLMRRVRVGPSFITIDENGAFWQQGNKVHAMEFVRVNGVQIIAKVMREGSWLGRIWPSYQVIYRDSLSYHDYRVLRSFAAQQKMLKRSEVTSKH</sequence>
<proteinExistence type="predicted"/>
<reference evidence="1 2" key="1">
    <citation type="submission" date="2024-02" db="EMBL/GenBank/DDBJ databases">
        <title>Bacteria isolated from the canopy kelp, Nereocystis luetkeana.</title>
        <authorList>
            <person name="Pfister C.A."/>
            <person name="Younker I.T."/>
            <person name="Light S.H."/>
        </authorList>
    </citation>
    <scope>NUCLEOTIDE SEQUENCE [LARGE SCALE GENOMIC DNA]</scope>
    <source>
        <strain evidence="1 2">TI.4.07</strain>
    </source>
</reference>
<gene>
    <name evidence="1" type="ORF">V6242_15015</name>
</gene>